<feature type="compositionally biased region" description="Low complexity" evidence="1">
    <location>
        <begin position="438"/>
        <end position="449"/>
    </location>
</feature>
<comment type="caution">
    <text evidence="2">The sequence shown here is derived from an EMBL/GenBank/DDBJ whole genome shotgun (WGS) entry which is preliminary data.</text>
</comment>
<sequence>MASPSHRNSVSVSTNHLAAPGKQQRRMSLPPPPSPLDLPEPVYGHKRPPSPLRNGFAIDPATGEISDTSSTHPSEASSNSHHWDRPDSPSPSVGQFAANFAQRVGSLMSNMSSRSPGLPTDEELEAEAEREREMSRREAERIMAREAEERRTVEERVMAMLQANPDAQASLPPPPARSQTMPGTPPSPSASQKEASWWSLAKQKLTPTKEPLTPAQQIIQDTKARDKEMEKEKKKTGKSEKRQRSKEWPASPDGKFEDPAFIKLGLAAPPARPVSAAPSSPSPRPAGVGSIPPSLAASPLRGADSMMEGASPGRTQQPLYAQFNGQGALDVPGTLLTITRRFEKLEKWTVSHVRALEERMDDVERWLVEKEREKDDSHATNGNSGASDAAVNELREEMAELQGRIGELGREMAKMATAPGNLSSGPSRSAAGIGRAPSTSSSVAVQSISRALTSPPRSTPPRAHGTTSPPVTTPVPSRRISRTRLPYPTGDYASPPDSSALGQGPFSPTNSPPASLTPASRTRHMSIAGLPDPEGDAFSNHASPIGLLSSKSPDEATSPEPLQAPNLPVWRPSSASPTPRKRYTAALGEPIMKPKDRERSPPPPESSRPTHKRTQSQSQDLGTAFFSSSPASMSSPLSDADDSDDASGGPGEETIGKTAGRHFSGLAPPPTDRLSSSPSPSPNGGRRARPQSMYAPMGSQAISAPTPITPLNVRVRSRSTDRFGLGLGISDAGSGAPIPPQTPTSGKFVDPLVVRRQTKEALLKDGPVPPAALVGKKKVPVGQLVAFFDQEKA</sequence>
<dbReference type="AlphaFoldDB" id="A0A1M2VDS0"/>
<reference evidence="2 3" key="1">
    <citation type="submission" date="2016-10" db="EMBL/GenBank/DDBJ databases">
        <title>Genome sequence of the basidiomycete white-rot fungus Trametes pubescens.</title>
        <authorList>
            <person name="Makela M.R."/>
            <person name="Granchi Z."/>
            <person name="Peng M."/>
            <person name="De Vries R.P."/>
            <person name="Grigoriev I."/>
            <person name="Riley R."/>
            <person name="Hilden K."/>
        </authorList>
    </citation>
    <scope>NUCLEOTIDE SEQUENCE [LARGE SCALE GENOMIC DNA]</scope>
    <source>
        <strain evidence="2 3">FBCC735</strain>
    </source>
</reference>
<dbReference type="OMA" id="EKWTVSH"/>
<dbReference type="OrthoDB" id="3269842at2759"/>
<proteinExistence type="predicted"/>
<feature type="region of interest" description="Disordered" evidence="1">
    <location>
        <begin position="417"/>
        <end position="707"/>
    </location>
</feature>
<keyword evidence="3" id="KW-1185">Reference proteome</keyword>
<feature type="region of interest" description="Disordered" evidence="1">
    <location>
        <begin position="1"/>
        <end position="321"/>
    </location>
</feature>
<accession>A0A1M2VDS0</accession>
<feature type="compositionally biased region" description="Low complexity" evidence="1">
    <location>
        <begin position="267"/>
        <end position="290"/>
    </location>
</feature>
<feature type="compositionally biased region" description="Basic and acidic residues" evidence="1">
    <location>
        <begin position="222"/>
        <end position="247"/>
    </location>
</feature>
<feature type="compositionally biased region" description="Polar residues" evidence="1">
    <location>
        <begin position="1"/>
        <end position="16"/>
    </location>
</feature>
<feature type="compositionally biased region" description="Low complexity" evidence="1">
    <location>
        <begin position="466"/>
        <end position="477"/>
    </location>
</feature>
<evidence type="ECO:0000256" key="1">
    <source>
        <dbReference type="SAM" id="MobiDB-lite"/>
    </source>
</evidence>
<dbReference type="EMBL" id="MNAD01001403">
    <property type="protein sequence ID" value="OJT05687.1"/>
    <property type="molecule type" value="Genomic_DNA"/>
</dbReference>
<feature type="compositionally biased region" description="Polar residues" evidence="1">
    <location>
        <begin position="496"/>
        <end position="520"/>
    </location>
</feature>
<name>A0A1M2VDS0_TRAPU</name>
<feature type="compositionally biased region" description="Pro residues" evidence="1">
    <location>
        <begin position="29"/>
        <end position="38"/>
    </location>
</feature>
<feature type="compositionally biased region" description="Low complexity" evidence="1">
    <location>
        <begin position="627"/>
        <end position="638"/>
    </location>
</feature>
<gene>
    <name evidence="2" type="ORF">TRAPUB_3485</name>
</gene>
<protein>
    <submittedName>
        <fullName evidence="2">Uncharacterized protein</fullName>
    </submittedName>
</protein>
<feature type="compositionally biased region" description="Basic and acidic residues" evidence="1">
    <location>
        <begin position="127"/>
        <end position="157"/>
    </location>
</feature>
<evidence type="ECO:0000313" key="2">
    <source>
        <dbReference type="EMBL" id="OJT05687.1"/>
    </source>
</evidence>
<feature type="compositionally biased region" description="Polar residues" evidence="1">
    <location>
        <begin position="65"/>
        <end position="80"/>
    </location>
</feature>
<feature type="region of interest" description="Disordered" evidence="1">
    <location>
        <begin position="371"/>
        <end position="390"/>
    </location>
</feature>
<dbReference type="STRING" id="154538.A0A1M2VDS0"/>
<evidence type="ECO:0000313" key="3">
    <source>
        <dbReference type="Proteomes" id="UP000184267"/>
    </source>
</evidence>
<dbReference type="Proteomes" id="UP000184267">
    <property type="component" value="Unassembled WGS sequence"/>
</dbReference>
<organism evidence="2 3">
    <name type="scientific">Trametes pubescens</name>
    <name type="common">White-rot fungus</name>
    <dbReference type="NCBI Taxonomy" id="154538"/>
    <lineage>
        <taxon>Eukaryota</taxon>
        <taxon>Fungi</taxon>
        <taxon>Dikarya</taxon>
        <taxon>Basidiomycota</taxon>
        <taxon>Agaricomycotina</taxon>
        <taxon>Agaricomycetes</taxon>
        <taxon>Polyporales</taxon>
        <taxon>Polyporaceae</taxon>
        <taxon>Trametes</taxon>
    </lineage>
</organism>
<feature type="region of interest" description="Disordered" evidence="1">
    <location>
        <begin position="724"/>
        <end position="748"/>
    </location>
</feature>